<protein>
    <submittedName>
        <fullName evidence="1">Uncharacterized protein</fullName>
    </submittedName>
</protein>
<organism evidence="1">
    <name type="scientific">marine sediment metagenome</name>
    <dbReference type="NCBI Taxonomy" id="412755"/>
    <lineage>
        <taxon>unclassified sequences</taxon>
        <taxon>metagenomes</taxon>
        <taxon>ecological metagenomes</taxon>
    </lineage>
</organism>
<reference evidence="1" key="1">
    <citation type="journal article" date="2014" name="Front. Microbiol.">
        <title>High frequency of phylogenetically diverse reductive dehalogenase-homologous genes in deep subseafloor sedimentary metagenomes.</title>
        <authorList>
            <person name="Kawai M."/>
            <person name="Futagami T."/>
            <person name="Toyoda A."/>
            <person name="Takaki Y."/>
            <person name="Nishi S."/>
            <person name="Hori S."/>
            <person name="Arai W."/>
            <person name="Tsubouchi T."/>
            <person name="Morono Y."/>
            <person name="Uchiyama I."/>
            <person name="Ito T."/>
            <person name="Fujiyama A."/>
            <person name="Inagaki F."/>
            <person name="Takami H."/>
        </authorList>
    </citation>
    <scope>NUCLEOTIDE SEQUENCE</scope>
    <source>
        <strain evidence="1">Expedition CK06-06</strain>
    </source>
</reference>
<feature type="non-terminal residue" evidence="1">
    <location>
        <position position="1"/>
    </location>
</feature>
<comment type="caution">
    <text evidence="1">The sequence shown here is derived from an EMBL/GenBank/DDBJ whole genome shotgun (WGS) entry which is preliminary data.</text>
</comment>
<evidence type="ECO:0000313" key="1">
    <source>
        <dbReference type="EMBL" id="GAI44685.1"/>
    </source>
</evidence>
<proteinExistence type="predicted"/>
<name>X1Q0R9_9ZZZZ</name>
<sequence length="204" mass="21124">RTQEGVANTILGSYAGYGDSEDSFSSSTLVGYRAGFGLSTGSDNILLGWQAGDELITGSRNIIIGYDIDARADNSANTLNIGNLIFATGVDGIGTDLSSGNVGIATAAPAGLFTVGDGTMTVFADGRIGIGTADPAAMHHVQASESDLYTMLVSTGSDANQYIISVSSEGITDFHQTNIQNFVVENRTSDPGDPVTGQIWMIVE</sequence>
<dbReference type="EMBL" id="BARV01024150">
    <property type="protein sequence ID" value="GAI44685.1"/>
    <property type="molecule type" value="Genomic_DNA"/>
</dbReference>
<gene>
    <name evidence="1" type="ORF">S06H3_39472</name>
</gene>
<accession>X1Q0R9</accession>
<dbReference type="AlphaFoldDB" id="X1Q0R9"/>